<keyword evidence="4" id="KW-1185">Reference proteome</keyword>
<feature type="chain" id="PRO_5041403106" evidence="1">
    <location>
        <begin position="21"/>
        <end position="311"/>
    </location>
</feature>
<evidence type="ECO:0000259" key="2">
    <source>
        <dbReference type="Pfam" id="PF03781"/>
    </source>
</evidence>
<evidence type="ECO:0000313" key="3">
    <source>
        <dbReference type="EMBL" id="MCW0483241.1"/>
    </source>
</evidence>
<sequence length="311" mass="34426">MKIKATVRRRFLFSWVVLFSACTSNQPSESTAKSESSDAVVKSISEVPIVESRMVYFEGGDFMMGSDKGTPQEYPSHEVHVQAFEIDKYPVTVNEFRHFIEATGYRTDADKFGDSGVFDLNSSSWKLIPKANWEYPFGPNHAKAENNHPVTHVSWNDAVAYASWAGKRLPTEAEWEFAATCGGKSATFFSWGDQLVVNGKYMANVWQGSDFSTQQGEDGYVFTSPVGHYGETSCGMSDMGGNVWNWCSDVYKPYPGGTVGNPLNAELKSIRGGSFFFDQSGEHSYSVTGRSSNTSETSLFNTGFRCAKNID</sequence>
<protein>
    <submittedName>
        <fullName evidence="3">Formylglycine-generating enzyme family protein</fullName>
    </submittedName>
</protein>
<dbReference type="PANTHER" id="PTHR23150:SF19">
    <property type="entry name" value="FORMYLGLYCINE-GENERATING ENZYME"/>
    <property type="match status" value="1"/>
</dbReference>
<dbReference type="InterPro" id="IPR042095">
    <property type="entry name" value="SUMF_sf"/>
</dbReference>
<dbReference type="RefSeq" id="WP_282591843.1">
    <property type="nucleotide sequence ID" value="NZ_JAPAAF010000014.1"/>
</dbReference>
<dbReference type="AlphaFoldDB" id="A0AA42C8X8"/>
<dbReference type="EMBL" id="JAPAAF010000014">
    <property type="protein sequence ID" value="MCW0483241.1"/>
    <property type="molecule type" value="Genomic_DNA"/>
</dbReference>
<organism evidence="3 4">
    <name type="scientific">Gaoshiqia sediminis</name>
    <dbReference type="NCBI Taxonomy" id="2986998"/>
    <lineage>
        <taxon>Bacteria</taxon>
        <taxon>Pseudomonadati</taxon>
        <taxon>Bacteroidota</taxon>
        <taxon>Bacteroidia</taxon>
        <taxon>Marinilabiliales</taxon>
        <taxon>Prolixibacteraceae</taxon>
        <taxon>Gaoshiqia</taxon>
    </lineage>
</organism>
<dbReference type="Proteomes" id="UP001163821">
    <property type="component" value="Unassembled WGS sequence"/>
</dbReference>
<evidence type="ECO:0000313" key="4">
    <source>
        <dbReference type="Proteomes" id="UP001163821"/>
    </source>
</evidence>
<feature type="signal peptide" evidence="1">
    <location>
        <begin position="1"/>
        <end position="20"/>
    </location>
</feature>
<dbReference type="PANTHER" id="PTHR23150">
    <property type="entry name" value="SULFATASE MODIFYING FACTOR 1, 2"/>
    <property type="match status" value="1"/>
</dbReference>
<evidence type="ECO:0000256" key="1">
    <source>
        <dbReference type="SAM" id="SignalP"/>
    </source>
</evidence>
<dbReference type="InterPro" id="IPR051043">
    <property type="entry name" value="Sulfatase_Mod_Factor_Kinase"/>
</dbReference>
<reference evidence="3" key="1">
    <citation type="submission" date="2022-10" db="EMBL/GenBank/DDBJ databases">
        <title>Gaoshiqiia sediminis gen. nov., sp. nov., isolated from coastal sediment.</title>
        <authorList>
            <person name="Yu W.X."/>
            <person name="Mu D.S."/>
            <person name="Du J.Z."/>
            <person name="Liang Y.Q."/>
        </authorList>
    </citation>
    <scope>NUCLEOTIDE SEQUENCE</scope>
    <source>
        <strain evidence="3">A06</strain>
    </source>
</reference>
<keyword evidence="1" id="KW-0732">Signal</keyword>
<dbReference type="Pfam" id="PF03781">
    <property type="entry name" value="FGE-sulfatase"/>
    <property type="match status" value="1"/>
</dbReference>
<dbReference type="SUPFAM" id="SSF56436">
    <property type="entry name" value="C-type lectin-like"/>
    <property type="match status" value="1"/>
</dbReference>
<dbReference type="PROSITE" id="PS51257">
    <property type="entry name" value="PROKAR_LIPOPROTEIN"/>
    <property type="match status" value="1"/>
</dbReference>
<dbReference type="Gene3D" id="3.90.1580.10">
    <property type="entry name" value="paralog of FGE (formylglycine-generating enzyme)"/>
    <property type="match status" value="1"/>
</dbReference>
<dbReference type="InterPro" id="IPR005532">
    <property type="entry name" value="SUMF_dom"/>
</dbReference>
<gene>
    <name evidence="3" type="ORF">N2K84_10905</name>
</gene>
<feature type="domain" description="Sulfatase-modifying factor enzyme-like" evidence="2">
    <location>
        <begin position="53"/>
        <end position="308"/>
    </location>
</feature>
<accession>A0AA42C8X8</accession>
<comment type="caution">
    <text evidence="3">The sequence shown here is derived from an EMBL/GenBank/DDBJ whole genome shotgun (WGS) entry which is preliminary data.</text>
</comment>
<dbReference type="InterPro" id="IPR016187">
    <property type="entry name" value="CTDL_fold"/>
</dbReference>
<name>A0AA42C8X8_9BACT</name>
<proteinExistence type="predicted"/>
<dbReference type="GO" id="GO:0120147">
    <property type="term" value="F:formylglycine-generating oxidase activity"/>
    <property type="evidence" value="ECO:0007669"/>
    <property type="project" value="TreeGrafter"/>
</dbReference>